<evidence type="ECO:0000259" key="3">
    <source>
        <dbReference type="PROSITE" id="PS51000"/>
    </source>
</evidence>
<keyword evidence="5" id="KW-1185">Reference proteome</keyword>
<dbReference type="InterPro" id="IPR037171">
    <property type="entry name" value="NagB/RpiA_transferase-like"/>
</dbReference>
<dbReference type="Pfam" id="PF00455">
    <property type="entry name" value="DeoRC"/>
    <property type="match status" value="1"/>
</dbReference>
<sequence length="253" mass="28460">MFAEERVQEILNELNINGKVTVKDLSSKFNVTEDCIRKDLRNLESKGFLKKTYGGAIQKRKTADIDRVPDRMQINTFAKEKIAEKAFNLIKDRETIFLDISTTNILLAKLLANSNKPVTVVTNMTDIVDALSKENNINVVCTGGVLNKFLDGFTGSSTIEFINKYKFDKAFVGSSGVDILDNNITTFDIEDGNTKKAVINSSRETYLVMENNKFYYDGPYKFATFKDIKGILTDSAPETDISEVLDEFNINII</sequence>
<proteinExistence type="predicted"/>
<keyword evidence="1" id="KW-0805">Transcription regulation</keyword>
<dbReference type="Proteomes" id="UP000623681">
    <property type="component" value="Unassembled WGS sequence"/>
</dbReference>
<dbReference type="PRINTS" id="PR00037">
    <property type="entry name" value="HTHLACR"/>
</dbReference>
<dbReference type="SMART" id="SM01134">
    <property type="entry name" value="DeoRC"/>
    <property type="match status" value="1"/>
</dbReference>
<dbReference type="EMBL" id="JAESWA010000024">
    <property type="protein sequence ID" value="MBL4933395.1"/>
    <property type="molecule type" value="Genomic_DNA"/>
</dbReference>
<evidence type="ECO:0000256" key="2">
    <source>
        <dbReference type="ARBA" id="ARBA00023163"/>
    </source>
</evidence>
<evidence type="ECO:0000313" key="4">
    <source>
        <dbReference type="EMBL" id="MBL4933395.1"/>
    </source>
</evidence>
<evidence type="ECO:0000313" key="5">
    <source>
        <dbReference type="Proteomes" id="UP000623681"/>
    </source>
</evidence>
<dbReference type="SUPFAM" id="SSF46785">
    <property type="entry name" value="Winged helix' DNA-binding domain"/>
    <property type="match status" value="1"/>
</dbReference>
<dbReference type="SMART" id="SM00420">
    <property type="entry name" value="HTH_DEOR"/>
    <property type="match status" value="1"/>
</dbReference>
<reference evidence="4" key="1">
    <citation type="submission" date="2021-01" db="EMBL/GenBank/DDBJ databases">
        <title>Genome public.</title>
        <authorList>
            <person name="Liu C."/>
            <person name="Sun Q."/>
        </authorList>
    </citation>
    <scope>NUCLEOTIDE SEQUENCE</scope>
    <source>
        <strain evidence="4">YIM B02565</strain>
    </source>
</reference>
<keyword evidence="2" id="KW-0804">Transcription</keyword>
<dbReference type="InterPro" id="IPR014036">
    <property type="entry name" value="DeoR-like_C"/>
</dbReference>
<gene>
    <name evidence="4" type="ORF">JK634_16490</name>
</gene>
<dbReference type="SUPFAM" id="SSF100950">
    <property type="entry name" value="NagB/RpiA/CoA transferase-like"/>
    <property type="match status" value="1"/>
</dbReference>
<dbReference type="InterPro" id="IPR050313">
    <property type="entry name" value="Carb_Metab_HTH_regulators"/>
</dbReference>
<evidence type="ECO:0000256" key="1">
    <source>
        <dbReference type="ARBA" id="ARBA00023015"/>
    </source>
</evidence>
<accession>A0A937FG85</accession>
<protein>
    <submittedName>
        <fullName evidence="4">DeoR/GlpR transcriptional regulator</fullName>
    </submittedName>
</protein>
<dbReference type="Pfam" id="PF08220">
    <property type="entry name" value="HTH_DeoR"/>
    <property type="match status" value="1"/>
</dbReference>
<dbReference type="Gene3D" id="1.10.10.10">
    <property type="entry name" value="Winged helix-like DNA-binding domain superfamily/Winged helix DNA-binding domain"/>
    <property type="match status" value="1"/>
</dbReference>
<dbReference type="PANTHER" id="PTHR30363:SF44">
    <property type="entry name" value="AGA OPERON TRANSCRIPTIONAL REPRESSOR-RELATED"/>
    <property type="match status" value="1"/>
</dbReference>
<dbReference type="InterPro" id="IPR036388">
    <property type="entry name" value="WH-like_DNA-bd_sf"/>
</dbReference>
<dbReference type="GO" id="GO:0003700">
    <property type="term" value="F:DNA-binding transcription factor activity"/>
    <property type="evidence" value="ECO:0007669"/>
    <property type="project" value="InterPro"/>
</dbReference>
<dbReference type="PANTHER" id="PTHR30363">
    <property type="entry name" value="HTH-TYPE TRANSCRIPTIONAL REGULATOR SRLR-RELATED"/>
    <property type="match status" value="1"/>
</dbReference>
<dbReference type="InterPro" id="IPR036390">
    <property type="entry name" value="WH_DNA-bd_sf"/>
</dbReference>
<dbReference type="InterPro" id="IPR001034">
    <property type="entry name" value="DeoR_HTH"/>
</dbReference>
<comment type="caution">
    <text evidence="4">The sequence shown here is derived from an EMBL/GenBank/DDBJ whole genome shotgun (WGS) entry which is preliminary data.</text>
</comment>
<feature type="domain" description="HTH deoR-type" evidence="3">
    <location>
        <begin position="3"/>
        <end position="58"/>
    </location>
</feature>
<organism evidence="4 5">
    <name type="scientific">Clostridium paridis</name>
    <dbReference type="NCBI Taxonomy" id="2803863"/>
    <lineage>
        <taxon>Bacteria</taxon>
        <taxon>Bacillati</taxon>
        <taxon>Bacillota</taxon>
        <taxon>Clostridia</taxon>
        <taxon>Eubacteriales</taxon>
        <taxon>Clostridiaceae</taxon>
        <taxon>Clostridium</taxon>
    </lineage>
</organism>
<name>A0A937FG85_9CLOT</name>
<dbReference type="AlphaFoldDB" id="A0A937FG85"/>
<dbReference type="PROSITE" id="PS51000">
    <property type="entry name" value="HTH_DEOR_2"/>
    <property type="match status" value="1"/>
</dbReference>